<dbReference type="InterPro" id="IPR008979">
    <property type="entry name" value="Galactose-bd-like_sf"/>
</dbReference>
<evidence type="ECO:0000313" key="3">
    <source>
        <dbReference type="Proteomes" id="UP001208570"/>
    </source>
</evidence>
<gene>
    <name evidence="2" type="ORF">LSH36_189g01006</name>
</gene>
<organism evidence="2 3">
    <name type="scientific">Paralvinella palmiformis</name>
    <dbReference type="NCBI Taxonomy" id="53620"/>
    <lineage>
        <taxon>Eukaryota</taxon>
        <taxon>Metazoa</taxon>
        <taxon>Spiralia</taxon>
        <taxon>Lophotrochozoa</taxon>
        <taxon>Annelida</taxon>
        <taxon>Polychaeta</taxon>
        <taxon>Sedentaria</taxon>
        <taxon>Canalipalpata</taxon>
        <taxon>Terebellida</taxon>
        <taxon>Terebelliformia</taxon>
        <taxon>Alvinellidae</taxon>
        <taxon>Paralvinella</taxon>
    </lineage>
</organism>
<name>A0AAD9N770_9ANNE</name>
<dbReference type="EMBL" id="JAODUP010000189">
    <property type="protein sequence ID" value="KAK2157526.1"/>
    <property type="molecule type" value="Genomic_DNA"/>
</dbReference>
<comment type="caution">
    <text evidence="2">The sequence shown here is derived from an EMBL/GenBank/DDBJ whole genome shotgun (WGS) entry which is preliminary data.</text>
</comment>
<dbReference type="Gene3D" id="2.60.120.260">
    <property type="entry name" value="Galactose-binding domain-like"/>
    <property type="match status" value="1"/>
</dbReference>
<evidence type="ECO:0000256" key="1">
    <source>
        <dbReference type="SAM" id="Phobius"/>
    </source>
</evidence>
<reference evidence="2" key="1">
    <citation type="journal article" date="2023" name="Mol. Biol. Evol.">
        <title>Third-Generation Sequencing Reveals the Adaptive Role of the Epigenome in Three Deep-Sea Polychaetes.</title>
        <authorList>
            <person name="Perez M."/>
            <person name="Aroh O."/>
            <person name="Sun Y."/>
            <person name="Lan Y."/>
            <person name="Juniper S.K."/>
            <person name="Young C.R."/>
            <person name="Angers B."/>
            <person name="Qian P.Y."/>
        </authorList>
    </citation>
    <scope>NUCLEOTIDE SEQUENCE</scope>
    <source>
        <strain evidence="2">P08H-3</strain>
    </source>
</reference>
<keyword evidence="1" id="KW-0472">Membrane</keyword>
<evidence type="ECO:0000313" key="2">
    <source>
        <dbReference type="EMBL" id="KAK2157526.1"/>
    </source>
</evidence>
<dbReference type="SUPFAM" id="SSF49785">
    <property type="entry name" value="Galactose-binding domain-like"/>
    <property type="match status" value="1"/>
</dbReference>
<protein>
    <submittedName>
        <fullName evidence="2">Uncharacterized protein</fullName>
    </submittedName>
</protein>
<dbReference type="AlphaFoldDB" id="A0AAD9N770"/>
<feature type="transmembrane region" description="Helical" evidence="1">
    <location>
        <begin position="6"/>
        <end position="26"/>
    </location>
</feature>
<proteinExistence type="predicted"/>
<keyword evidence="1" id="KW-1133">Transmembrane helix</keyword>
<dbReference type="Proteomes" id="UP001208570">
    <property type="component" value="Unassembled WGS sequence"/>
</dbReference>
<sequence length="207" mass="23754">MFSSQVRSYTVIFIFMFLVVSQRSLYSLSRCRNKICSRQQFAEYPQYQYTGNYLVYDGPWPYHVCERLCRQYLECTTFVMKWTTKHNKFGFCGLITGRPDTELINISDQHTMFGPEPAISNPLYSATPCVASSIRGRNFACKFALDGLPDTMWKAFGESTVGDWIELKLEKVELVAGIVLNPGCNRKSQCGAWRLTISETIQTQVRT</sequence>
<keyword evidence="1" id="KW-0812">Transmembrane</keyword>
<accession>A0AAD9N770</accession>
<keyword evidence="3" id="KW-1185">Reference proteome</keyword>